<evidence type="ECO:0000256" key="5">
    <source>
        <dbReference type="ARBA" id="ARBA00023136"/>
    </source>
</evidence>
<keyword evidence="9" id="KW-1185">Reference proteome</keyword>
<feature type="transmembrane region" description="Helical" evidence="7">
    <location>
        <begin position="33"/>
        <end position="54"/>
    </location>
</feature>
<dbReference type="GO" id="GO:0016746">
    <property type="term" value="F:acyltransferase activity"/>
    <property type="evidence" value="ECO:0007669"/>
    <property type="project" value="UniProtKB-KW"/>
</dbReference>
<dbReference type="Proteomes" id="UP001172673">
    <property type="component" value="Unassembled WGS sequence"/>
</dbReference>
<evidence type="ECO:0000256" key="4">
    <source>
        <dbReference type="ARBA" id="ARBA00023098"/>
    </source>
</evidence>
<protein>
    <submittedName>
        <fullName evidence="8">Lysophosphatidic acid:oleoyl-CoA acyltransferase 1</fullName>
    </submittedName>
</protein>
<dbReference type="GO" id="GO:0006629">
    <property type="term" value="P:lipid metabolic process"/>
    <property type="evidence" value="ECO:0007669"/>
    <property type="project" value="UniProtKB-KW"/>
</dbReference>
<accession>A0AA39CQD3</accession>
<keyword evidence="4" id="KW-0443">Lipid metabolism</keyword>
<proteinExistence type="predicted"/>
<keyword evidence="3 7" id="KW-1133">Transmembrane helix</keyword>
<name>A0AA39CQD3_9EURO</name>
<sequence length="351" mass="38913">MERFSQFRDKGSGIAPFLPIPTESAGFALPVHIFLYVCRVPLLIIFALSYFLVLQWLPIGIWGRKAGLWGILGIPGIWWIDLQVDGVKKGSLAKNSTKFPEAGSIITSSRASPIDPCYLAAIFDPIFAATYPHTKLVERISLFTAIYRSFTHPKLEPAYNARLVDLETLVKQNPDRIIVVFPECTTTNGRGILPLSPSLLTIPPRTKIFPFSLRYTAPDVTTPIPHCYFTFMWNLCSKPSHCIRIRVAEAIYNTSKPIPATKAATTTAVSSSYTTNYFDTLGSDNGVSSDADTLVSSGGEDQEASMTREERAFLDKIAEALARLGRVKRVGLGVKEKIDFIAMWATSRSRR</sequence>
<dbReference type="PANTHER" id="PTHR23063:SF60">
    <property type="entry name" value="LYSOPHOSPHATIDIC ACID:OLEOYL-COA ACYLTRANSFERASE 1"/>
    <property type="match status" value="1"/>
</dbReference>
<keyword evidence="1" id="KW-0808">Transferase</keyword>
<keyword evidence="5 7" id="KW-0472">Membrane</keyword>
<evidence type="ECO:0000313" key="9">
    <source>
        <dbReference type="Proteomes" id="UP001172673"/>
    </source>
</evidence>
<keyword evidence="6 8" id="KW-0012">Acyltransferase</keyword>
<comment type="caution">
    <text evidence="8">The sequence shown here is derived from an EMBL/GenBank/DDBJ whole genome shotgun (WGS) entry which is preliminary data.</text>
</comment>
<keyword evidence="2 7" id="KW-0812">Transmembrane</keyword>
<evidence type="ECO:0000256" key="6">
    <source>
        <dbReference type="ARBA" id="ARBA00023315"/>
    </source>
</evidence>
<evidence type="ECO:0000256" key="1">
    <source>
        <dbReference type="ARBA" id="ARBA00022679"/>
    </source>
</evidence>
<evidence type="ECO:0000256" key="7">
    <source>
        <dbReference type="SAM" id="Phobius"/>
    </source>
</evidence>
<dbReference type="PANTHER" id="PTHR23063">
    <property type="entry name" value="PHOSPHOLIPID ACYLTRANSFERASE"/>
    <property type="match status" value="1"/>
</dbReference>
<reference evidence="8" key="1">
    <citation type="submission" date="2022-10" db="EMBL/GenBank/DDBJ databases">
        <title>Culturing micro-colonial fungi from biological soil crusts in the Mojave desert and describing Neophaeococcomyces mojavensis, and introducing the new genera and species Taxawa tesnikishii.</title>
        <authorList>
            <person name="Kurbessoian T."/>
            <person name="Stajich J.E."/>
        </authorList>
    </citation>
    <scope>NUCLEOTIDE SEQUENCE</scope>
    <source>
        <strain evidence="8">TK_41</strain>
    </source>
</reference>
<dbReference type="EMBL" id="JAPDRK010000001">
    <property type="protein sequence ID" value="KAJ9616750.1"/>
    <property type="molecule type" value="Genomic_DNA"/>
</dbReference>
<evidence type="ECO:0000313" key="8">
    <source>
        <dbReference type="EMBL" id="KAJ9616750.1"/>
    </source>
</evidence>
<evidence type="ECO:0000256" key="3">
    <source>
        <dbReference type="ARBA" id="ARBA00022989"/>
    </source>
</evidence>
<dbReference type="AlphaFoldDB" id="A0AA39CQD3"/>
<evidence type="ECO:0000256" key="2">
    <source>
        <dbReference type="ARBA" id="ARBA00022692"/>
    </source>
</evidence>
<gene>
    <name evidence="8" type="primary">vps66</name>
    <name evidence="8" type="ORF">H2200_000469</name>
</gene>
<organism evidence="8 9">
    <name type="scientific">Cladophialophora chaetospira</name>
    <dbReference type="NCBI Taxonomy" id="386627"/>
    <lineage>
        <taxon>Eukaryota</taxon>
        <taxon>Fungi</taxon>
        <taxon>Dikarya</taxon>
        <taxon>Ascomycota</taxon>
        <taxon>Pezizomycotina</taxon>
        <taxon>Eurotiomycetes</taxon>
        <taxon>Chaetothyriomycetidae</taxon>
        <taxon>Chaetothyriales</taxon>
        <taxon>Herpotrichiellaceae</taxon>
        <taxon>Cladophialophora</taxon>
    </lineage>
</organism>